<evidence type="ECO:0000313" key="1">
    <source>
        <dbReference type="EMBL" id="KAG2255774.1"/>
    </source>
</evidence>
<dbReference type="EMBL" id="JAAMPC010000015">
    <property type="protein sequence ID" value="KAG2255774.1"/>
    <property type="molecule type" value="Genomic_DNA"/>
</dbReference>
<evidence type="ECO:0000313" key="2">
    <source>
        <dbReference type="Proteomes" id="UP000886595"/>
    </source>
</evidence>
<name>A0A8X7PUC2_BRACI</name>
<keyword evidence="2" id="KW-1185">Reference proteome</keyword>
<dbReference type="AlphaFoldDB" id="A0A8X7PUC2"/>
<protein>
    <submittedName>
        <fullName evidence="1">Uncharacterized protein</fullName>
    </submittedName>
</protein>
<accession>A0A8X7PUC2</accession>
<organism evidence="1 2">
    <name type="scientific">Brassica carinata</name>
    <name type="common">Ethiopian mustard</name>
    <name type="synonym">Abyssinian cabbage</name>
    <dbReference type="NCBI Taxonomy" id="52824"/>
    <lineage>
        <taxon>Eukaryota</taxon>
        <taxon>Viridiplantae</taxon>
        <taxon>Streptophyta</taxon>
        <taxon>Embryophyta</taxon>
        <taxon>Tracheophyta</taxon>
        <taxon>Spermatophyta</taxon>
        <taxon>Magnoliopsida</taxon>
        <taxon>eudicotyledons</taxon>
        <taxon>Gunneridae</taxon>
        <taxon>Pentapetalae</taxon>
        <taxon>rosids</taxon>
        <taxon>malvids</taxon>
        <taxon>Brassicales</taxon>
        <taxon>Brassicaceae</taxon>
        <taxon>Brassiceae</taxon>
        <taxon>Brassica</taxon>
    </lineage>
</organism>
<dbReference type="Proteomes" id="UP000886595">
    <property type="component" value="Unassembled WGS sequence"/>
</dbReference>
<comment type="caution">
    <text evidence="1">The sequence shown here is derived from an EMBL/GenBank/DDBJ whole genome shotgun (WGS) entry which is preliminary data.</text>
</comment>
<gene>
    <name evidence="1" type="ORF">Bca52824_075068</name>
</gene>
<reference evidence="1 2" key="1">
    <citation type="submission" date="2020-02" db="EMBL/GenBank/DDBJ databases">
        <authorList>
            <person name="Ma Q."/>
            <person name="Huang Y."/>
            <person name="Song X."/>
            <person name="Pei D."/>
        </authorList>
    </citation>
    <scope>NUCLEOTIDE SEQUENCE [LARGE SCALE GENOMIC DNA]</scope>
    <source>
        <strain evidence="1">Sxm20200214</strain>
        <tissue evidence="1">Leaf</tissue>
    </source>
</reference>
<proteinExistence type="predicted"/>
<sequence length="92" mass="10361">MKECRSTTDPWCQLTKEPADSRTIHKSTREVSIDTLQAASLIDSVNQESTERNTTPWIDITCEKAEKVEVLILSLNENGVLRGEEGRTRNNA</sequence>